<dbReference type="PRINTS" id="PR00947">
    <property type="entry name" value="CUTICLE"/>
</dbReference>
<feature type="chain" id="PRO_5004532748" evidence="4">
    <location>
        <begin position="17"/>
        <end position="160"/>
    </location>
</feature>
<dbReference type="EMBL" id="JF415082">
    <property type="protein sequence ID" value="AFC88815.1"/>
    <property type="molecule type" value="mRNA"/>
</dbReference>
<evidence type="ECO:0000256" key="4">
    <source>
        <dbReference type="SAM" id="SignalP"/>
    </source>
</evidence>
<evidence type="ECO:0000256" key="3">
    <source>
        <dbReference type="PROSITE-ProRule" id="PRU00497"/>
    </source>
</evidence>
<gene>
    <name evidence="5" type="primary">LCP17</name>
</gene>
<dbReference type="AlphaFoldDB" id="S4S7G1"/>
<sequence length="160" mass="16822">MKFLVAFALAVAVASADVSHVVGHSADAVAQVLRSDADVKPDGFQYAYETSNGIAASAQGDIKDFNSDHASQSVAGQFRYTSPDGTPVEVSYVADENGFQPKGDHLPVAPQIPPQIARALEWIAAHPAPAENVAARVVQVAAPTYNKPAQSAFGKPYGRF</sequence>
<organism evidence="5">
    <name type="scientific">Choristoneura fumiferana</name>
    <name type="common">Spruce budworm moth</name>
    <name type="synonym">Archips fumiferana</name>
    <dbReference type="NCBI Taxonomy" id="7141"/>
    <lineage>
        <taxon>Eukaryota</taxon>
        <taxon>Metazoa</taxon>
        <taxon>Ecdysozoa</taxon>
        <taxon>Arthropoda</taxon>
        <taxon>Hexapoda</taxon>
        <taxon>Insecta</taxon>
        <taxon>Pterygota</taxon>
        <taxon>Neoptera</taxon>
        <taxon>Endopterygota</taxon>
        <taxon>Lepidoptera</taxon>
        <taxon>Glossata</taxon>
        <taxon>Ditrysia</taxon>
        <taxon>Tortricoidea</taxon>
        <taxon>Tortricidae</taxon>
        <taxon>Tortricinae</taxon>
        <taxon>Choristoneura</taxon>
    </lineage>
</organism>
<dbReference type="PROSITE" id="PS51155">
    <property type="entry name" value="CHIT_BIND_RR_2"/>
    <property type="match status" value="1"/>
</dbReference>
<dbReference type="PANTHER" id="PTHR10380">
    <property type="entry name" value="CUTICLE PROTEIN"/>
    <property type="match status" value="1"/>
</dbReference>
<dbReference type="InterPro" id="IPR031311">
    <property type="entry name" value="CHIT_BIND_RR_consensus"/>
</dbReference>
<keyword evidence="2 4" id="KW-0732">Signal</keyword>
<evidence type="ECO:0000256" key="2">
    <source>
        <dbReference type="ARBA" id="ARBA00022729"/>
    </source>
</evidence>
<dbReference type="InterPro" id="IPR050468">
    <property type="entry name" value="Cuticle_Struct_Prot"/>
</dbReference>
<keyword evidence="1 3" id="KW-0193">Cuticle</keyword>
<reference evidence="5" key="1">
    <citation type="submission" date="2011-02" db="EMBL/GenBank/DDBJ databases">
        <title>Cuticular proteins in the molting fluid of insect.</title>
        <authorList>
            <person name="Zheng Y."/>
        </authorList>
    </citation>
    <scope>NUCLEOTIDE SEQUENCE</scope>
</reference>
<feature type="signal peptide" evidence="4">
    <location>
        <begin position="1"/>
        <end position="16"/>
    </location>
</feature>
<accession>S4S7G1</accession>
<evidence type="ECO:0000256" key="1">
    <source>
        <dbReference type="ARBA" id="ARBA00022460"/>
    </source>
</evidence>
<evidence type="ECO:0000313" key="5">
    <source>
        <dbReference type="EMBL" id="AFC88815.1"/>
    </source>
</evidence>
<dbReference type="GO" id="GO:0008010">
    <property type="term" value="F:structural constituent of chitin-based larval cuticle"/>
    <property type="evidence" value="ECO:0007669"/>
    <property type="project" value="TreeGrafter"/>
</dbReference>
<proteinExistence type="evidence at transcript level"/>
<name>S4S7G1_CHOFU</name>
<dbReference type="Pfam" id="PF00379">
    <property type="entry name" value="Chitin_bind_4"/>
    <property type="match status" value="1"/>
</dbReference>
<protein>
    <submittedName>
        <fullName evidence="5">Larvae cuticle protein</fullName>
    </submittedName>
</protein>
<dbReference type="PROSITE" id="PS00233">
    <property type="entry name" value="CHIT_BIND_RR_1"/>
    <property type="match status" value="1"/>
</dbReference>
<dbReference type="GO" id="GO:0062129">
    <property type="term" value="C:chitin-based extracellular matrix"/>
    <property type="evidence" value="ECO:0007669"/>
    <property type="project" value="TreeGrafter"/>
</dbReference>
<dbReference type="PANTHER" id="PTHR10380:SF238">
    <property type="entry name" value="CUTICULAR PROTEIN 65EA-RELATED"/>
    <property type="match status" value="1"/>
</dbReference>
<dbReference type="InterPro" id="IPR000618">
    <property type="entry name" value="Insect_cuticle"/>
</dbReference>